<name>A0ABQ1JEA7_9PROT</name>
<dbReference type="EMBL" id="BMDZ01000218">
    <property type="protein sequence ID" value="GGB64671.1"/>
    <property type="molecule type" value="Genomic_DNA"/>
</dbReference>
<proteinExistence type="predicted"/>
<keyword evidence="2" id="KW-1185">Reference proteome</keyword>
<gene>
    <name evidence="1" type="ORF">GCM10011505_51170</name>
</gene>
<comment type="caution">
    <text evidence="1">The sequence shown here is derived from an EMBL/GenBank/DDBJ whole genome shotgun (WGS) entry which is preliminary data.</text>
</comment>
<protein>
    <submittedName>
        <fullName evidence="1">Uncharacterized protein</fullName>
    </submittedName>
</protein>
<dbReference type="RefSeq" id="WP_188583393.1">
    <property type="nucleotide sequence ID" value="NZ_BMDZ01000218.1"/>
</dbReference>
<dbReference type="Proteomes" id="UP000603352">
    <property type="component" value="Unassembled WGS sequence"/>
</dbReference>
<evidence type="ECO:0000313" key="1">
    <source>
        <dbReference type="EMBL" id="GGB64671.1"/>
    </source>
</evidence>
<reference evidence="2" key="1">
    <citation type="journal article" date="2019" name="Int. J. Syst. Evol. Microbiol.">
        <title>The Global Catalogue of Microorganisms (GCM) 10K type strain sequencing project: providing services to taxonomists for standard genome sequencing and annotation.</title>
        <authorList>
            <consortium name="The Broad Institute Genomics Platform"/>
            <consortium name="The Broad Institute Genome Sequencing Center for Infectious Disease"/>
            <person name="Wu L."/>
            <person name="Ma J."/>
        </authorList>
    </citation>
    <scope>NUCLEOTIDE SEQUENCE [LARGE SCALE GENOMIC DNA]</scope>
    <source>
        <strain evidence="2">CGMCC 1.10188</strain>
    </source>
</reference>
<evidence type="ECO:0000313" key="2">
    <source>
        <dbReference type="Proteomes" id="UP000603352"/>
    </source>
</evidence>
<sequence length="75" mass="7846">MNGEAKPLESPDAFLDALGKLLKKQEGLDTDLADILTTHILKAAPAPNAVAQAKGAIMNLAVKRANPPKVEMVNG</sequence>
<organism evidence="1 2">
    <name type="scientific">Tistrella bauzanensis</name>
    <dbReference type="NCBI Taxonomy" id="657419"/>
    <lineage>
        <taxon>Bacteria</taxon>
        <taxon>Pseudomonadati</taxon>
        <taxon>Pseudomonadota</taxon>
        <taxon>Alphaproteobacteria</taxon>
        <taxon>Geminicoccales</taxon>
        <taxon>Geminicoccaceae</taxon>
        <taxon>Tistrella</taxon>
    </lineage>
</organism>
<accession>A0ABQ1JEA7</accession>